<gene>
    <name evidence="2" type="ORF">PLXY2_LOCUS7787</name>
</gene>
<evidence type="ECO:0000313" key="2">
    <source>
        <dbReference type="EMBL" id="CAG9122986.1"/>
    </source>
</evidence>
<keyword evidence="3" id="KW-1185">Reference proteome</keyword>
<dbReference type="EMBL" id="CAJHNJ030000028">
    <property type="protein sequence ID" value="CAG9122986.1"/>
    <property type="molecule type" value="Genomic_DNA"/>
</dbReference>
<dbReference type="Proteomes" id="UP000653454">
    <property type="component" value="Unassembled WGS sequence"/>
</dbReference>
<reference evidence="2" key="1">
    <citation type="submission" date="2020-11" db="EMBL/GenBank/DDBJ databases">
        <authorList>
            <person name="Whiteford S."/>
        </authorList>
    </citation>
    <scope>NUCLEOTIDE SEQUENCE</scope>
</reference>
<protein>
    <submittedName>
        <fullName evidence="2">(diamondback moth) hypothetical protein</fullName>
    </submittedName>
</protein>
<organism evidence="2 3">
    <name type="scientific">Plutella xylostella</name>
    <name type="common">Diamondback moth</name>
    <name type="synonym">Plutella maculipennis</name>
    <dbReference type="NCBI Taxonomy" id="51655"/>
    <lineage>
        <taxon>Eukaryota</taxon>
        <taxon>Metazoa</taxon>
        <taxon>Ecdysozoa</taxon>
        <taxon>Arthropoda</taxon>
        <taxon>Hexapoda</taxon>
        <taxon>Insecta</taxon>
        <taxon>Pterygota</taxon>
        <taxon>Neoptera</taxon>
        <taxon>Endopterygota</taxon>
        <taxon>Lepidoptera</taxon>
        <taxon>Glossata</taxon>
        <taxon>Ditrysia</taxon>
        <taxon>Yponomeutoidea</taxon>
        <taxon>Plutellidae</taxon>
        <taxon>Plutella</taxon>
    </lineage>
</organism>
<evidence type="ECO:0000313" key="3">
    <source>
        <dbReference type="Proteomes" id="UP000653454"/>
    </source>
</evidence>
<proteinExistence type="predicted"/>
<sequence>MAAINEKLTPKTNCEVGKPSTSSSNLTKLPRIEIPRFSGQVEQRATILETVAEAGHSHAHPTRVVNKSHGASLVTTTGSTTSSSTRCCDFYLADQISCELKDEQTIISGICQGKNKTAKKAKFTIYSENNDYSLKLTCCIVSKLTCDLPQIDVDIGQLPLQRSPATTSQQITAVSNFCNLDNEIRSREVDDTLTSIDSSLKQLWRCEQVPQIYKEASSEQELAETMFQESVQLEDCKFQLL</sequence>
<comment type="caution">
    <text evidence="2">The sequence shown here is derived from an EMBL/GenBank/DDBJ whole genome shotgun (WGS) entry which is preliminary data.</text>
</comment>
<dbReference type="AlphaFoldDB" id="A0A8S4F6E9"/>
<feature type="region of interest" description="Disordered" evidence="1">
    <location>
        <begin position="1"/>
        <end position="26"/>
    </location>
</feature>
<accession>A0A8S4F6E9</accession>
<evidence type="ECO:0000256" key="1">
    <source>
        <dbReference type="SAM" id="MobiDB-lite"/>
    </source>
</evidence>
<name>A0A8S4F6E9_PLUXY</name>